<sequence>MPRRIVWPIVKKVYWCENCNIPVLTSRCPKCGGEVYRLPLSDPGDARPAFERDYKALRAAYIYEFGTEKGLETLLGKSVLILNKAPYVDEMREVVSDGVQIGRLYFEPLLRRWRFRLSKAGALRLVNKYPDLVEKIVVDKKRYIPMDTISVSKELRPRQQVLLVRANGKIVGLGYAKSRHKVIVHSWWGDDSPDIERYGSKPSTFDDVIKAHEEHMRIMESKSMKLIATMYEKVRKPIVASFSGGKDSLVALSLVLDLGYEPKVLFNNTGIELPETVDTVYKIVDKFGLELVEASAGDIFWHAVYKLGIPGRDYRWCCKVCKLAPLARTVKSLWSNGALNIVGQRAFESLDRARNPSVWRLRWAPQLLNISPINYWSQLEVWMYIHKKKLYVNPLYYMGYERIGCFMCPASTLAELQLVSETHPSLWSKWLEALEYWAKRLNKPREWIEYALWRWNAPARYRTLMAKKLKVVDRIDNWYETFSLMVEPRIVSVEKTQDFVRVEFSDSIDLRFLNRQLSIVKPSRVLMNNTKAVLEWGTAKVVIESNSMTVFKTNDYDVEKLVDIIKLYYRWLHCVGCRSCEANCPVGAFRVHVENGRLTPHVHSEDRCISCKLCLYNCPIAEVFVEHVIAPLIFDDPEAWRRKTREHQDEVLKKIKALLRKIRPELFSRSEEVGKKGEYASTAAFFDMTG</sequence>
<comment type="caution">
    <text evidence="2">The sequence shown here is derived from an EMBL/GenBank/DDBJ whole genome shotgun (WGS) entry which is preliminary data.</text>
</comment>
<dbReference type="GO" id="GO:0016491">
    <property type="term" value="F:oxidoreductase activity"/>
    <property type="evidence" value="ECO:0007669"/>
    <property type="project" value="UniProtKB-ARBA"/>
</dbReference>
<evidence type="ECO:0000313" key="2">
    <source>
        <dbReference type="EMBL" id="HIP57123.1"/>
    </source>
</evidence>
<feature type="domain" description="4Fe-4S ferredoxin-type" evidence="1">
    <location>
        <begin position="598"/>
        <end position="628"/>
    </location>
</feature>
<dbReference type="AlphaFoldDB" id="A0A832YXR4"/>
<dbReference type="Proteomes" id="UP000605805">
    <property type="component" value="Unassembled WGS sequence"/>
</dbReference>
<dbReference type="Pfam" id="PF12838">
    <property type="entry name" value="Fer4_7"/>
    <property type="match status" value="1"/>
</dbReference>
<feature type="domain" description="4Fe-4S ferredoxin-type" evidence="1">
    <location>
        <begin position="565"/>
        <end position="594"/>
    </location>
</feature>
<dbReference type="PROSITE" id="PS00198">
    <property type="entry name" value="4FE4S_FER_1"/>
    <property type="match status" value="2"/>
</dbReference>
<protein>
    <submittedName>
        <fullName evidence="2">4Fe-4S dicluster domain-containing protein</fullName>
    </submittedName>
</protein>
<dbReference type="InterPro" id="IPR014729">
    <property type="entry name" value="Rossmann-like_a/b/a_fold"/>
</dbReference>
<reference evidence="2" key="1">
    <citation type="journal article" date="2020" name="ISME J.">
        <title>Gammaproteobacteria mediating utilization of methyl-, sulfur- and petroleum organic compounds in deep ocean hydrothermal plumes.</title>
        <authorList>
            <person name="Zhou Z."/>
            <person name="Liu Y."/>
            <person name="Pan J."/>
            <person name="Cron B.R."/>
            <person name="Toner B.M."/>
            <person name="Anantharaman K."/>
            <person name="Breier J.A."/>
            <person name="Dick G.J."/>
            <person name="Li M."/>
        </authorList>
    </citation>
    <scope>NUCLEOTIDE SEQUENCE</scope>
    <source>
        <strain evidence="2">SZUA-1435</strain>
    </source>
</reference>
<dbReference type="Gene3D" id="3.40.50.620">
    <property type="entry name" value="HUPs"/>
    <property type="match status" value="1"/>
</dbReference>
<dbReference type="PANTHER" id="PTHR43196:SF2">
    <property type="entry name" value="PHOSPHOADENOSINE PHOSPHOSULFATE REDUCTASE"/>
    <property type="match status" value="1"/>
</dbReference>
<dbReference type="EMBL" id="DQTV01000064">
    <property type="protein sequence ID" value="HIP57123.1"/>
    <property type="molecule type" value="Genomic_DNA"/>
</dbReference>
<dbReference type="Pfam" id="PF01507">
    <property type="entry name" value="PAPS_reduct"/>
    <property type="match status" value="1"/>
</dbReference>
<dbReference type="InterPro" id="IPR017896">
    <property type="entry name" value="4Fe4S_Fe-S-bd"/>
</dbReference>
<dbReference type="InterPro" id="IPR050128">
    <property type="entry name" value="Sulfate_adenylyltrnsfr_sub2"/>
</dbReference>
<accession>A0A832YXR4</accession>
<proteinExistence type="predicted"/>
<dbReference type="SUPFAM" id="SSF54862">
    <property type="entry name" value="4Fe-4S ferredoxins"/>
    <property type="match status" value="1"/>
</dbReference>
<evidence type="ECO:0000313" key="3">
    <source>
        <dbReference type="Proteomes" id="UP000605805"/>
    </source>
</evidence>
<dbReference type="PANTHER" id="PTHR43196">
    <property type="entry name" value="SULFATE ADENYLYLTRANSFERASE SUBUNIT 2"/>
    <property type="match status" value="1"/>
</dbReference>
<dbReference type="InterPro" id="IPR002500">
    <property type="entry name" value="PAPS_reduct_dom"/>
</dbReference>
<organism evidence="2 3">
    <name type="scientific">Ignisphaera aggregans</name>
    <dbReference type="NCBI Taxonomy" id="334771"/>
    <lineage>
        <taxon>Archaea</taxon>
        <taxon>Thermoproteota</taxon>
        <taxon>Thermoprotei</taxon>
        <taxon>Desulfurococcales</taxon>
        <taxon>Desulfurococcaceae</taxon>
        <taxon>Ignisphaera</taxon>
    </lineage>
</organism>
<dbReference type="Gene3D" id="3.30.70.20">
    <property type="match status" value="1"/>
</dbReference>
<evidence type="ECO:0000259" key="1">
    <source>
        <dbReference type="PROSITE" id="PS51379"/>
    </source>
</evidence>
<dbReference type="CDD" id="cd23947">
    <property type="entry name" value="PAPS_reductase-like_YbdN"/>
    <property type="match status" value="1"/>
</dbReference>
<gene>
    <name evidence="2" type="ORF">EYH02_03525</name>
</gene>
<dbReference type="InterPro" id="IPR017900">
    <property type="entry name" value="4Fe4S_Fe_S_CS"/>
</dbReference>
<dbReference type="SUPFAM" id="SSF52402">
    <property type="entry name" value="Adenine nucleotide alpha hydrolases-like"/>
    <property type="match status" value="1"/>
</dbReference>
<dbReference type="PROSITE" id="PS51379">
    <property type="entry name" value="4FE4S_FER_2"/>
    <property type="match status" value="2"/>
</dbReference>
<name>A0A832YXR4_9CREN</name>